<dbReference type="PANTHER" id="PTHR31672">
    <property type="entry name" value="BNACNNG10540D PROTEIN"/>
    <property type="match status" value="1"/>
</dbReference>
<dbReference type="Pfam" id="PF12937">
    <property type="entry name" value="F-box-like"/>
    <property type="match status" value="1"/>
</dbReference>
<organism evidence="2 3">
    <name type="scientific">Digitaria exilis</name>
    <dbReference type="NCBI Taxonomy" id="1010633"/>
    <lineage>
        <taxon>Eukaryota</taxon>
        <taxon>Viridiplantae</taxon>
        <taxon>Streptophyta</taxon>
        <taxon>Embryophyta</taxon>
        <taxon>Tracheophyta</taxon>
        <taxon>Spermatophyta</taxon>
        <taxon>Magnoliopsida</taxon>
        <taxon>Liliopsida</taxon>
        <taxon>Poales</taxon>
        <taxon>Poaceae</taxon>
        <taxon>PACMAD clade</taxon>
        <taxon>Panicoideae</taxon>
        <taxon>Panicodae</taxon>
        <taxon>Paniceae</taxon>
        <taxon>Anthephorinae</taxon>
        <taxon>Digitaria</taxon>
    </lineage>
</organism>
<dbReference type="EMBL" id="JACEFO010002611">
    <property type="protein sequence ID" value="KAF8654684.1"/>
    <property type="molecule type" value="Genomic_DNA"/>
</dbReference>
<dbReference type="AlphaFoldDB" id="A0A835DWJ8"/>
<protein>
    <recommendedName>
        <fullName evidence="1">F-box domain-containing protein</fullName>
    </recommendedName>
</protein>
<evidence type="ECO:0000313" key="3">
    <source>
        <dbReference type="Proteomes" id="UP000636709"/>
    </source>
</evidence>
<evidence type="ECO:0000313" key="2">
    <source>
        <dbReference type="EMBL" id="KAF8654684.1"/>
    </source>
</evidence>
<reference evidence="2" key="1">
    <citation type="submission" date="2020-07" db="EMBL/GenBank/DDBJ databases">
        <title>Genome sequence and genetic diversity analysis of an under-domesticated orphan crop, white fonio (Digitaria exilis).</title>
        <authorList>
            <person name="Bennetzen J.L."/>
            <person name="Chen S."/>
            <person name="Ma X."/>
            <person name="Wang X."/>
            <person name="Yssel A.E.J."/>
            <person name="Chaluvadi S.R."/>
            <person name="Johnson M."/>
            <person name="Gangashetty P."/>
            <person name="Hamidou F."/>
            <person name="Sanogo M.D."/>
            <person name="Zwaenepoel A."/>
            <person name="Wallace J."/>
            <person name="Van De Peer Y."/>
            <person name="Van Deynze A."/>
        </authorList>
    </citation>
    <scope>NUCLEOTIDE SEQUENCE</scope>
    <source>
        <tissue evidence="2">Leaves</tissue>
    </source>
</reference>
<dbReference type="PANTHER" id="PTHR31672:SF13">
    <property type="entry name" value="F-BOX PROTEIN CPR30-LIKE"/>
    <property type="match status" value="1"/>
</dbReference>
<dbReference type="InterPro" id="IPR036047">
    <property type="entry name" value="F-box-like_dom_sf"/>
</dbReference>
<dbReference type="InterPro" id="IPR050796">
    <property type="entry name" value="SCF_F-box_component"/>
</dbReference>
<proteinExistence type="predicted"/>
<sequence length="114" mass="12500">MDVLFEVLLRLPASLLCRLHLVCRSWRSLTSDPVFATAHASRHRPLLSGYHIGSHGCEVRVVDLSGNVVERIPVKPDPIGYCNTQLNLVCVSEVASHRISRSTLVNIATGEVAT</sequence>
<dbReference type="InterPro" id="IPR001810">
    <property type="entry name" value="F-box_dom"/>
</dbReference>
<comment type="caution">
    <text evidence="2">The sequence shown here is derived from an EMBL/GenBank/DDBJ whole genome shotgun (WGS) entry which is preliminary data.</text>
</comment>
<dbReference type="Gene3D" id="1.20.1280.50">
    <property type="match status" value="1"/>
</dbReference>
<dbReference type="Proteomes" id="UP000636709">
    <property type="component" value="Unassembled WGS sequence"/>
</dbReference>
<dbReference type="OrthoDB" id="1631251at2759"/>
<feature type="domain" description="F-box" evidence="1">
    <location>
        <begin position="2"/>
        <end position="33"/>
    </location>
</feature>
<keyword evidence="3" id="KW-1185">Reference proteome</keyword>
<accession>A0A835DWJ8</accession>
<dbReference type="SUPFAM" id="SSF81383">
    <property type="entry name" value="F-box domain"/>
    <property type="match status" value="1"/>
</dbReference>
<gene>
    <name evidence="2" type="ORF">HU200_061484</name>
</gene>
<evidence type="ECO:0000259" key="1">
    <source>
        <dbReference type="Pfam" id="PF12937"/>
    </source>
</evidence>
<name>A0A835DWJ8_9POAL</name>